<evidence type="ECO:0000256" key="1">
    <source>
        <dbReference type="ARBA" id="ARBA00022614"/>
    </source>
</evidence>
<keyword evidence="1" id="KW-0433">Leucine-rich repeat</keyword>
<dbReference type="Gene3D" id="3.80.10.10">
    <property type="entry name" value="Ribonuclease Inhibitor"/>
    <property type="match status" value="1"/>
</dbReference>
<dbReference type="GO" id="GO:0031012">
    <property type="term" value="C:extracellular matrix"/>
    <property type="evidence" value="ECO:0007669"/>
    <property type="project" value="TreeGrafter"/>
</dbReference>
<evidence type="ECO:0000313" key="4">
    <source>
        <dbReference type="EMBL" id="OTF72621.1"/>
    </source>
</evidence>
<evidence type="ECO:0000256" key="2">
    <source>
        <dbReference type="ARBA" id="ARBA00022729"/>
    </source>
</evidence>
<dbReference type="SUPFAM" id="SSF52058">
    <property type="entry name" value="L domain-like"/>
    <property type="match status" value="1"/>
</dbReference>
<feature type="non-terminal residue" evidence="4">
    <location>
        <position position="1"/>
    </location>
</feature>
<accession>A0A1Y3AVW2</accession>
<keyword evidence="5" id="KW-1185">Reference proteome</keyword>
<dbReference type="GO" id="GO:0005615">
    <property type="term" value="C:extracellular space"/>
    <property type="evidence" value="ECO:0007669"/>
    <property type="project" value="TreeGrafter"/>
</dbReference>
<dbReference type="EMBL" id="MUJZ01055395">
    <property type="protein sequence ID" value="OTF72621.1"/>
    <property type="molecule type" value="Genomic_DNA"/>
</dbReference>
<dbReference type="Proteomes" id="UP000194236">
    <property type="component" value="Unassembled WGS sequence"/>
</dbReference>
<sequence>RLKLSGYNNFTLRQFPKILFQTQTLRDSLHDVILSDLQFRTLPTGAFKDMSQIRLIEISLCSRIEIQTNTFDNLPRLEKIVMTKNNIPRLPRMFRNVPSLREIYFEDNNISTFERGVFESLKNLNYLTLDNNKIHTLSSYYFDGLTELNTLELRYNQIKHLPS</sequence>
<keyword evidence="4" id="KW-0812">Transmembrane</keyword>
<comment type="caution">
    <text evidence="4">The sequence shown here is derived from an EMBL/GenBank/DDBJ whole genome shotgun (WGS) entry which is preliminary data.</text>
</comment>
<dbReference type="OrthoDB" id="6515702at2759"/>
<dbReference type="InterPro" id="IPR032675">
    <property type="entry name" value="LRR_dom_sf"/>
</dbReference>
<dbReference type="SMART" id="SM00369">
    <property type="entry name" value="LRR_TYP"/>
    <property type="match status" value="4"/>
</dbReference>
<dbReference type="InterPro" id="IPR003591">
    <property type="entry name" value="Leu-rich_rpt_typical-subtyp"/>
</dbReference>
<dbReference type="PANTHER" id="PTHR24373">
    <property type="entry name" value="SLIT RELATED LEUCINE-RICH REPEAT NEURONAL PROTEIN"/>
    <property type="match status" value="1"/>
</dbReference>
<dbReference type="Pfam" id="PF13306">
    <property type="entry name" value="LRR_5"/>
    <property type="match status" value="1"/>
</dbReference>
<name>A0A1Y3AVW2_EURMA</name>
<organism evidence="4 5">
    <name type="scientific">Euroglyphus maynei</name>
    <name type="common">Mayne's house dust mite</name>
    <dbReference type="NCBI Taxonomy" id="6958"/>
    <lineage>
        <taxon>Eukaryota</taxon>
        <taxon>Metazoa</taxon>
        <taxon>Ecdysozoa</taxon>
        <taxon>Arthropoda</taxon>
        <taxon>Chelicerata</taxon>
        <taxon>Arachnida</taxon>
        <taxon>Acari</taxon>
        <taxon>Acariformes</taxon>
        <taxon>Sarcoptiformes</taxon>
        <taxon>Astigmata</taxon>
        <taxon>Psoroptidia</taxon>
        <taxon>Analgoidea</taxon>
        <taxon>Pyroglyphidae</taxon>
        <taxon>Pyroglyphinae</taxon>
        <taxon>Euroglyphus</taxon>
    </lineage>
</organism>
<dbReference type="PROSITE" id="PS51450">
    <property type="entry name" value="LRR"/>
    <property type="match status" value="1"/>
</dbReference>
<dbReference type="InterPro" id="IPR050328">
    <property type="entry name" value="Dev_Immune_Receptor"/>
</dbReference>
<keyword evidence="2" id="KW-0732">Signal</keyword>
<dbReference type="InterPro" id="IPR026906">
    <property type="entry name" value="LRR_5"/>
</dbReference>
<dbReference type="AlphaFoldDB" id="A0A1Y3AVW2"/>
<proteinExistence type="predicted"/>
<dbReference type="InterPro" id="IPR001611">
    <property type="entry name" value="Leu-rich_rpt"/>
</dbReference>
<reference evidence="4 5" key="1">
    <citation type="submission" date="2017-03" db="EMBL/GenBank/DDBJ databases">
        <title>Genome Survey of Euroglyphus maynei.</title>
        <authorList>
            <person name="Arlian L.G."/>
            <person name="Morgan M.S."/>
            <person name="Rider S.D."/>
        </authorList>
    </citation>
    <scope>NUCLEOTIDE SEQUENCE [LARGE SCALE GENOMIC DNA]</scope>
    <source>
        <strain evidence="4">Arlian Lab</strain>
        <tissue evidence="4">Whole body</tissue>
    </source>
</reference>
<protein>
    <submittedName>
        <fullName evidence="4">Leucine-rich transmembrane protein</fullName>
    </submittedName>
</protein>
<keyword evidence="3" id="KW-0677">Repeat</keyword>
<dbReference type="Pfam" id="PF13855">
    <property type="entry name" value="LRR_8"/>
    <property type="match status" value="1"/>
</dbReference>
<evidence type="ECO:0000313" key="5">
    <source>
        <dbReference type="Proteomes" id="UP000194236"/>
    </source>
</evidence>
<evidence type="ECO:0000256" key="3">
    <source>
        <dbReference type="ARBA" id="ARBA00022737"/>
    </source>
</evidence>
<keyword evidence="4" id="KW-0472">Membrane</keyword>
<feature type="non-terminal residue" evidence="4">
    <location>
        <position position="163"/>
    </location>
</feature>
<gene>
    <name evidence="4" type="ORF">BLA29_013007</name>
</gene>
<dbReference type="PANTHER" id="PTHR24373:SF370">
    <property type="entry name" value="FISH-LIPS, ISOFORM E"/>
    <property type="match status" value="1"/>
</dbReference>